<evidence type="ECO:0000259" key="1">
    <source>
        <dbReference type="Pfam" id="PF08242"/>
    </source>
</evidence>
<proteinExistence type="predicted"/>
<evidence type="ECO:0000313" key="2">
    <source>
        <dbReference type="EMBL" id="KAJ5274442.1"/>
    </source>
</evidence>
<evidence type="ECO:0000313" key="3">
    <source>
        <dbReference type="Proteomes" id="UP001220256"/>
    </source>
</evidence>
<dbReference type="InterPro" id="IPR029063">
    <property type="entry name" value="SAM-dependent_MTases_sf"/>
</dbReference>
<gene>
    <name evidence="2" type="ORF">N7505_002987</name>
</gene>
<protein>
    <recommendedName>
        <fullName evidence="1">Methyltransferase type 12 domain-containing protein</fullName>
    </recommendedName>
</protein>
<keyword evidence="3" id="KW-1185">Reference proteome</keyword>
<name>A0ABQ8WP57_PENCH</name>
<dbReference type="Pfam" id="PF08242">
    <property type="entry name" value="Methyltransf_12"/>
    <property type="match status" value="1"/>
</dbReference>
<comment type="caution">
    <text evidence="2">The sequence shown here is derived from an EMBL/GenBank/DDBJ whole genome shotgun (WGS) entry which is preliminary data.</text>
</comment>
<dbReference type="SUPFAM" id="SSF53335">
    <property type="entry name" value="S-adenosyl-L-methionine-dependent methyltransferases"/>
    <property type="match status" value="1"/>
</dbReference>
<accession>A0ABQ8WP57</accession>
<reference evidence="2 3" key="1">
    <citation type="journal article" date="2023" name="IMA Fungus">
        <title>Comparative genomic study of the Penicillium genus elucidates a diverse pangenome and 15 lateral gene transfer events.</title>
        <authorList>
            <person name="Petersen C."/>
            <person name="Sorensen T."/>
            <person name="Nielsen M.R."/>
            <person name="Sondergaard T.E."/>
            <person name="Sorensen J.L."/>
            <person name="Fitzpatrick D.A."/>
            <person name="Frisvad J.C."/>
            <person name="Nielsen K.L."/>
        </authorList>
    </citation>
    <scope>NUCLEOTIDE SEQUENCE [LARGE SCALE GENOMIC DNA]</scope>
    <source>
        <strain evidence="2 3">IBT 3361</strain>
    </source>
</reference>
<dbReference type="CDD" id="cd02440">
    <property type="entry name" value="AdoMet_MTases"/>
    <property type="match status" value="1"/>
</dbReference>
<dbReference type="Proteomes" id="UP001220256">
    <property type="component" value="Unassembled WGS sequence"/>
</dbReference>
<organism evidence="2 3">
    <name type="scientific">Penicillium chrysogenum</name>
    <name type="common">Penicillium notatum</name>
    <dbReference type="NCBI Taxonomy" id="5076"/>
    <lineage>
        <taxon>Eukaryota</taxon>
        <taxon>Fungi</taxon>
        <taxon>Dikarya</taxon>
        <taxon>Ascomycota</taxon>
        <taxon>Pezizomycotina</taxon>
        <taxon>Eurotiomycetes</taxon>
        <taxon>Eurotiomycetidae</taxon>
        <taxon>Eurotiales</taxon>
        <taxon>Aspergillaceae</taxon>
        <taxon>Penicillium</taxon>
        <taxon>Penicillium chrysogenum species complex</taxon>
    </lineage>
</organism>
<dbReference type="Gene3D" id="3.40.50.150">
    <property type="entry name" value="Vaccinia Virus protein VP39"/>
    <property type="match status" value="1"/>
</dbReference>
<dbReference type="EMBL" id="JAPVEB010000002">
    <property type="protein sequence ID" value="KAJ5274442.1"/>
    <property type="molecule type" value="Genomic_DNA"/>
</dbReference>
<dbReference type="InterPro" id="IPR013217">
    <property type="entry name" value="Methyltransf_12"/>
</dbReference>
<feature type="domain" description="Methyltransferase type 12" evidence="1">
    <location>
        <begin position="60"/>
        <end position="169"/>
    </location>
</feature>
<sequence length="289" mass="32777">MTVSTEDRPNDLYSSPYLVDYYDIVAPTSQSVDDASFYWKTYQDLKASRPSTPDDPFVIMDVGTGTGRVLHGLERNATEVNADFSNTEVLGVDNAQHMLDKAKRITTGPLKGHVSWINGSALDLEAVMRERVHLKVDLLIFSIGSISHLSEYGQPETFLNQVSKVLRPGTGRAYVSIYDGSLLHKKKDIAFHQPQGVTEIQSSMFPHIVYRESNHRGDLEGNIKYVKFDLEAVNNEDQTILEKNNISMKMRQWEEDELVSLSSKTGVTFVERIRGLMRHSMYSTQRLRE</sequence>